<proteinExistence type="predicted"/>
<evidence type="ECO:0000313" key="2">
    <source>
        <dbReference type="Proteomes" id="UP001607303"/>
    </source>
</evidence>
<gene>
    <name evidence="1" type="ORF">V1477_003404</name>
</gene>
<keyword evidence="2" id="KW-1185">Reference proteome</keyword>
<reference evidence="1 2" key="1">
    <citation type="journal article" date="2024" name="Ann. Entomol. Soc. Am.">
        <title>Genomic analyses of the southern and eastern yellowjacket wasps (Hymenoptera: Vespidae) reveal evolutionary signatures of social life.</title>
        <authorList>
            <person name="Catto M.A."/>
            <person name="Caine P.B."/>
            <person name="Orr S.E."/>
            <person name="Hunt B.G."/>
            <person name="Goodisman M.A.D."/>
        </authorList>
    </citation>
    <scope>NUCLEOTIDE SEQUENCE [LARGE SCALE GENOMIC DNA]</scope>
    <source>
        <strain evidence="1">232</strain>
        <tissue evidence="1">Head and thorax</tissue>
    </source>
</reference>
<accession>A0ABD2CUH7</accession>
<evidence type="ECO:0000313" key="1">
    <source>
        <dbReference type="EMBL" id="KAL2748761.1"/>
    </source>
</evidence>
<dbReference type="EMBL" id="JAYRBN010000031">
    <property type="protein sequence ID" value="KAL2748761.1"/>
    <property type="molecule type" value="Genomic_DNA"/>
</dbReference>
<sequence length="79" mass="8593">MSLICDHVESPLTLKSTHKTVKIANISALADPKLIKPFPTCLVIDSDTVLSVSSFRQGNPLISVSNIFRPDYLIGLGVR</sequence>
<dbReference type="AlphaFoldDB" id="A0ABD2CUH7"/>
<organism evidence="1 2">
    <name type="scientific">Vespula maculifrons</name>
    <name type="common">Eastern yellow jacket</name>
    <name type="synonym">Wasp</name>
    <dbReference type="NCBI Taxonomy" id="7453"/>
    <lineage>
        <taxon>Eukaryota</taxon>
        <taxon>Metazoa</taxon>
        <taxon>Ecdysozoa</taxon>
        <taxon>Arthropoda</taxon>
        <taxon>Hexapoda</taxon>
        <taxon>Insecta</taxon>
        <taxon>Pterygota</taxon>
        <taxon>Neoptera</taxon>
        <taxon>Endopterygota</taxon>
        <taxon>Hymenoptera</taxon>
        <taxon>Apocrita</taxon>
        <taxon>Aculeata</taxon>
        <taxon>Vespoidea</taxon>
        <taxon>Vespidae</taxon>
        <taxon>Vespinae</taxon>
        <taxon>Vespula</taxon>
    </lineage>
</organism>
<name>A0ABD2CUH7_VESMC</name>
<comment type="caution">
    <text evidence="1">The sequence shown here is derived from an EMBL/GenBank/DDBJ whole genome shotgun (WGS) entry which is preliminary data.</text>
</comment>
<protein>
    <submittedName>
        <fullName evidence="1">Uncharacterized protein</fullName>
    </submittedName>
</protein>
<dbReference type="Proteomes" id="UP001607303">
    <property type="component" value="Unassembled WGS sequence"/>
</dbReference>